<evidence type="ECO:0000313" key="2">
    <source>
        <dbReference type="EMBL" id="KAG6536098.1"/>
    </source>
</evidence>
<dbReference type="PANTHER" id="PTHR31917:SF5">
    <property type="entry name" value="OS02G0204500 PROTEIN"/>
    <property type="match status" value="1"/>
</dbReference>
<sequence length="198" mass="22102">MATSIVRMKMRLSKGSQVEVQRWDGQSSYSWRCADVVSGNGRYYLVRIHGATASPSAVLERVPRKFIRPQPDPIGLRALYSWSPGDEVEALVDHAWWPAVVTAVGYGKVVVYLLGKMRKVRVRACELRLRRQWVDNQWTLVDKEPREAIISSGFSAAAESCNVAGRQSRIIKEDEEEEQRGGVVLRDSGCCSSVGSCS</sequence>
<dbReference type="InterPro" id="IPR008395">
    <property type="entry name" value="Agenet-like_dom"/>
</dbReference>
<reference evidence="2 3" key="1">
    <citation type="submission" date="2020-08" db="EMBL/GenBank/DDBJ databases">
        <title>Plant Genome Project.</title>
        <authorList>
            <person name="Zhang R.-G."/>
        </authorList>
    </citation>
    <scope>NUCLEOTIDE SEQUENCE [LARGE SCALE GENOMIC DNA]</scope>
    <source>
        <tissue evidence="2">Rhizome</tissue>
    </source>
</reference>
<keyword evidence="3" id="KW-1185">Reference proteome</keyword>
<dbReference type="Pfam" id="PF05641">
    <property type="entry name" value="Agenet"/>
    <property type="match status" value="2"/>
</dbReference>
<dbReference type="PANTHER" id="PTHR31917">
    <property type="entry name" value="AGENET DOMAIN-CONTAINING PROTEIN-RELATED"/>
    <property type="match status" value="1"/>
</dbReference>
<evidence type="ECO:0000313" key="3">
    <source>
        <dbReference type="Proteomes" id="UP000734854"/>
    </source>
</evidence>
<dbReference type="InterPro" id="IPR014002">
    <property type="entry name" value="Agenet_dom_plant"/>
</dbReference>
<dbReference type="EMBL" id="JACMSC010000001">
    <property type="protein sequence ID" value="KAG6536098.1"/>
    <property type="molecule type" value="Genomic_DNA"/>
</dbReference>
<dbReference type="OrthoDB" id="761309at2759"/>
<proteinExistence type="predicted"/>
<feature type="domain" description="Agenet" evidence="1">
    <location>
        <begin position="80"/>
        <end position="135"/>
    </location>
</feature>
<gene>
    <name evidence="2" type="ORF">ZIOFF_001142</name>
</gene>
<evidence type="ECO:0000259" key="1">
    <source>
        <dbReference type="SMART" id="SM00743"/>
    </source>
</evidence>
<organism evidence="2 3">
    <name type="scientific">Zingiber officinale</name>
    <name type="common">Ginger</name>
    <name type="synonym">Amomum zingiber</name>
    <dbReference type="NCBI Taxonomy" id="94328"/>
    <lineage>
        <taxon>Eukaryota</taxon>
        <taxon>Viridiplantae</taxon>
        <taxon>Streptophyta</taxon>
        <taxon>Embryophyta</taxon>
        <taxon>Tracheophyta</taxon>
        <taxon>Spermatophyta</taxon>
        <taxon>Magnoliopsida</taxon>
        <taxon>Liliopsida</taxon>
        <taxon>Zingiberales</taxon>
        <taxon>Zingiberaceae</taxon>
        <taxon>Zingiber</taxon>
    </lineage>
</organism>
<comment type="caution">
    <text evidence="2">The sequence shown here is derived from an EMBL/GenBank/DDBJ whole genome shotgun (WGS) entry which is preliminary data.</text>
</comment>
<protein>
    <recommendedName>
        <fullName evidence="1">Agenet domain-containing protein</fullName>
    </recommendedName>
</protein>
<name>A0A8J5I5I2_ZINOF</name>
<accession>A0A8J5I5I2</accession>
<dbReference type="Proteomes" id="UP000734854">
    <property type="component" value="Unassembled WGS sequence"/>
</dbReference>
<feature type="domain" description="Agenet" evidence="1">
    <location>
        <begin position="10"/>
        <end position="75"/>
    </location>
</feature>
<dbReference type="AlphaFoldDB" id="A0A8J5I5I2"/>
<dbReference type="SMART" id="SM00743">
    <property type="entry name" value="Agenet"/>
    <property type="match status" value="2"/>
</dbReference>